<evidence type="ECO:0000256" key="2">
    <source>
        <dbReference type="ARBA" id="ARBA00022679"/>
    </source>
</evidence>
<evidence type="ECO:0000256" key="1">
    <source>
        <dbReference type="ARBA" id="ARBA00004141"/>
    </source>
</evidence>
<evidence type="ECO:0000313" key="12">
    <source>
        <dbReference type="Proteomes" id="UP000002494"/>
    </source>
</evidence>
<keyword evidence="2 8" id="KW-0808">Transferase</keyword>
<dbReference type="RGD" id="1562075">
    <property type="gene designation" value="Zdhhc15"/>
</dbReference>
<keyword evidence="12" id="KW-1185">Reference proteome</keyword>
<feature type="transmembrane region" description="Helical" evidence="8">
    <location>
        <begin position="136"/>
        <end position="154"/>
    </location>
</feature>
<sequence length="418" mass="48058">MRRGWKMALSGGLRCCRRVLSWVPVLVIVLVVLWSYYAYVFELCLAYHASLREGRAGAWRQELMQSPWRGAAYWLAPYGLLGLIPYRVTRSTSPGAGPSPLIIPESKLTLSGLEASTFNHCPISTALTVLSPAEKVIYLILYHAIFVFFAWTYWKSIFTLPQQPNQKFHLSYTDKERYKNEERPEVQKQMLVDMAKKLPVYTRTGNGAVRFCDRCHLIKPDRCHHCSVCAMCVLKMDHHCPWVNNCIGFSNYKFFLQFLAYSVLYCLYIATTVFSYFIKYWRGELPSVRSKFHVLFLLFVACMFFVSLVILFGYHCWLVSRNKTTLEAFCTPVFTSGPEKNGFNLGFIKNIQQVFGDNKKFWLIPIGSSPGDGHSFPMRSMNESQNPLLANEEPWEDNEDESQDYPEGLSSLAVESET</sequence>
<evidence type="ECO:0000256" key="3">
    <source>
        <dbReference type="ARBA" id="ARBA00022692"/>
    </source>
</evidence>
<evidence type="ECO:0000256" key="8">
    <source>
        <dbReference type="RuleBase" id="RU079119"/>
    </source>
</evidence>
<feature type="transmembrane region" description="Helical" evidence="8">
    <location>
        <begin position="292"/>
        <end position="314"/>
    </location>
</feature>
<dbReference type="Proteomes" id="UP000002494">
    <property type="component" value="Chromosome X"/>
</dbReference>
<reference evidence="11" key="3">
    <citation type="submission" date="2025-09" db="UniProtKB">
        <authorList>
            <consortium name="Ensembl"/>
        </authorList>
    </citation>
    <scope>IDENTIFICATION</scope>
    <source>
        <strain evidence="11">Brown Norway</strain>
    </source>
</reference>
<dbReference type="InterPro" id="IPR039859">
    <property type="entry name" value="PFA4/ZDH16/20/ERF2-like"/>
</dbReference>
<dbReference type="InterPro" id="IPR001594">
    <property type="entry name" value="Palmitoyltrfase_DHHC"/>
</dbReference>
<evidence type="ECO:0000256" key="5">
    <source>
        <dbReference type="ARBA" id="ARBA00023136"/>
    </source>
</evidence>
<dbReference type="PROSITE" id="PS50216">
    <property type="entry name" value="DHHC"/>
    <property type="match status" value="1"/>
</dbReference>
<dbReference type="EC" id="2.3.1.225" evidence="8"/>
<feature type="transmembrane region" description="Helical" evidence="8">
    <location>
        <begin position="258"/>
        <end position="280"/>
    </location>
</feature>
<evidence type="ECO:0000256" key="9">
    <source>
        <dbReference type="SAM" id="MobiDB-lite"/>
    </source>
</evidence>
<evidence type="ECO:0000256" key="4">
    <source>
        <dbReference type="ARBA" id="ARBA00022989"/>
    </source>
</evidence>
<comment type="catalytic activity">
    <reaction evidence="7">
        <text>L-cysteinyl-[protein] + hexadecanoyl-CoA = S-hexadecanoyl-L-cysteinyl-[protein] + CoA</text>
        <dbReference type="Rhea" id="RHEA:36683"/>
        <dbReference type="Rhea" id="RHEA-COMP:10131"/>
        <dbReference type="Rhea" id="RHEA-COMP:11032"/>
        <dbReference type="ChEBI" id="CHEBI:29950"/>
        <dbReference type="ChEBI" id="CHEBI:57287"/>
        <dbReference type="ChEBI" id="CHEBI:57379"/>
        <dbReference type="ChEBI" id="CHEBI:74151"/>
        <dbReference type="EC" id="2.3.1.225"/>
    </reaction>
    <physiologicalReaction direction="left-to-right" evidence="7">
        <dbReference type="Rhea" id="RHEA:36684"/>
    </physiologicalReaction>
</comment>
<feature type="transmembrane region" description="Helical" evidence="8">
    <location>
        <begin position="20"/>
        <end position="39"/>
    </location>
</feature>
<proteinExistence type="inferred from homology"/>
<dbReference type="Ensembl" id="ENSRNOT00000157509.1">
    <property type="protein sequence ID" value="ENSRNOP00000099039.1"/>
    <property type="gene ID" value="ENSRNOG00000002751.8"/>
</dbReference>
<evidence type="ECO:0000256" key="6">
    <source>
        <dbReference type="ARBA" id="ARBA00023315"/>
    </source>
</evidence>
<reference evidence="11" key="2">
    <citation type="submission" date="2025-08" db="UniProtKB">
        <authorList>
            <consortium name="Ensembl"/>
        </authorList>
    </citation>
    <scope>IDENTIFICATION</scope>
    <source>
        <strain evidence="11">Brown Norway</strain>
    </source>
</reference>
<reference evidence="11" key="1">
    <citation type="submission" date="2024-01" db="EMBL/GenBank/DDBJ databases">
        <title>GRCr8: a new rat reference genome assembly contstructed from accurate long reads and long range scaffolding.</title>
        <authorList>
            <person name="Doris P.A."/>
            <person name="Kalbfleisch T."/>
            <person name="Li K."/>
            <person name="Howe K."/>
            <person name="Wood J."/>
        </authorList>
    </citation>
    <scope>NUCLEOTIDE SEQUENCE [LARGE SCALE GENOMIC DNA]</scope>
    <source>
        <strain evidence="11">Brown Norway</strain>
    </source>
</reference>
<name>A0ABK0LBE1_RAT</name>
<organism evidence="11 12">
    <name type="scientific">Rattus norvegicus</name>
    <name type="common">Rat</name>
    <dbReference type="NCBI Taxonomy" id="10116"/>
    <lineage>
        <taxon>Eukaryota</taxon>
        <taxon>Metazoa</taxon>
        <taxon>Chordata</taxon>
        <taxon>Craniata</taxon>
        <taxon>Vertebrata</taxon>
        <taxon>Euteleostomi</taxon>
        <taxon>Mammalia</taxon>
        <taxon>Eutheria</taxon>
        <taxon>Euarchontoglires</taxon>
        <taxon>Glires</taxon>
        <taxon>Rodentia</taxon>
        <taxon>Myomorpha</taxon>
        <taxon>Muroidea</taxon>
        <taxon>Muridae</taxon>
        <taxon>Murinae</taxon>
        <taxon>Rattus</taxon>
    </lineage>
</organism>
<keyword evidence="5 8" id="KW-0472">Membrane</keyword>
<dbReference type="PANTHER" id="PTHR12246">
    <property type="entry name" value="PALMITOYLTRANSFERASE ZDHHC16"/>
    <property type="match status" value="1"/>
</dbReference>
<feature type="domain" description="Palmitoyltransferase DHHC" evidence="10">
    <location>
        <begin position="210"/>
        <end position="328"/>
    </location>
</feature>
<dbReference type="Pfam" id="PF01529">
    <property type="entry name" value="DHHC"/>
    <property type="match status" value="1"/>
</dbReference>
<feature type="region of interest" description="Disordered" evidence="9">
    <location>
        <begin position="374"/>
        <end position="418"/>
    </location>
</feature>
<evidence type="ECO:0000313" key="11">
    <source>
        <dbReference type="Ensembl" id="ENSRNOP00000099039.1"/>
    </source>
</evidence>
<keyword evidence="6 8" id="KW-0012">Acyltransferase</keyword>
<comment type="subcellular location">
    <subcellularLocation>
        <location evidence="1">Membrane</location>
        <topology evidence="1">Multi-pass membrane protein</topology>
    </subcellularLocation>
</comment>
<accession>A0ABK0LBE1</accession>
<feature type="compositionally biased region" description="Acidic residues" evidence="9">
    <location>
        <begin position="393"/>
        <end position="404"/>
    </location>
</feature>
<dbReference type="GeneTree" id="ENSGT00940000158214"/>
<evidence type="ECO:0000259" key="10">
    <source>
        <dbReference type="Pfam" id="PF01529"/>
    </source>
</evidence>
<comment type="domain">
    <text evidence="8">The DHHC domain is required for palmitoyltransferase activity.</text>
</comment>
<keyword evidence="4 8" id="KW-1133">Transmembrane helix</keyword>
<comment type="similarity">
    <text evidence="8">Belongs to the DHHC palmitoyltransferase family.</text>
</comment>
<protein>
    <recommendedName>
        <fullName evidence="8">Palmitoyltransferase</fullName>
        <ecNumber evidence="8">2.3.1.225</ecNumber>
    </recommendedName>
</protein>
<keyword evidence="3 8" id="KW-0812">Transmembrane</keyword>
<gene>
    <name evidence="11" type="primary">Zdhhc15</name>
</gene>
<evidence type="ECO:0000256" key="7">
    <source>
        <dbReference type="ARBA" id="ARBA00047790"/>
    </source>
</evidence>